<dbReference type="PROSITE" id="PS00893">
    <property type="entry name" value="NUDIX_BOX"/>
    <property type="match status" value="1"/>
</dbReference>
<dbReference type="Proteomes" id="UP000324222">
    <property type="component" value="Unassembled WGS sequence"/>
</dbReference>
<dbReference type="InterPro" id="IPR015797">
    <property type="entry name" value="NUDIX_hydrolase-like_dom_sf"/>
</dbReference>
<dbReference type="PANTHER" id="PTHR31699:SF1">
    <property type="entry name" value="U8 SNORNA-DECAPPING ENZYME"/>
    <property type="match status" value="1"/>
</dbReference>
<comment type="catalytic activity">
    <reaction evidence="17">
        <text>dIDP + H2O = dIMP + phosphate + H(+)</text>
        <dbReference type="Rhea" id="RHEA:35211"/>
        <dbReference type="ChEBI" id="CHEBI:15377"/>
        <dbReference type="ChEBI" id="CHEBI:15378"/>
        <dbReference type="ChEBI" id="CHEBI:43474"/>
        <dbReference type="ChEBI" id="CHEBI:61194"/>
        <dbReference type="ChEBI" id="CHEBI:62286"/>
        <dbReference type="EC" id="3.6.1.64"/>
    </reaction>
    <physiologicalReaction direction="left-to-right" evidence="17">
        <dbReference type="Rhea" id="RHEA:35212"/>
    </physiologicalReaction>
</comment>
<evidence type="ECO:0000256" key="5">
    <source>
        <dbReference type="ARBA" id="ARBA00022884"/>
    </source>
</evidence>
<comment type="catalytic activity">
    <reaction evidence="15">
        <text>a 5'-end (N(7)-methyl 5'-triphosphoguanosine)-ribonucleoside in mRNA + H2O = N(7)-methyl-GDP + a 5'-end phospho-ribonucleoside in mRNA + 2 H(+)</text>
        <dbReference type="Rhea" id="RHEA:67484"/>
        <dbReference type="Rhea" id="RHEA-COMP:15692"/>
        <dbReference type="Rhea" id="RHEA-COMP:17167"/>
        <dbReference type="ChEBI" id="CHEBI:15377"/>
        <dbReference type="ChEBI" id="CHEBI:15378"/>
        <dbReference type="ChEBI" id="CHEBI:63714"/>
        <dbReference type="ChEBI" id="CHEBI:138282"/>
        <dbReference type="ChEBI" id="CHEBI:156461"/>
        <dbReference type="EC" id="3.6.1.62"/>
    </reaction>
    <physiologicalReaction direction="left-to-right" evidence="15">
        <dbReference type="Rhea" id="RHEA:67485"/>
    </physiologicalReaction>
</comment>
<evidence type="ECO:0000313" key="19">
    <source>
        <dbReference type="EMBL" id="MPC10458.1"/>
    </source>
</evidence>
<dbReference type="EC" id="3.6.1.64" evidence="9"/>
<dbReference type="GO" id="GO:0005730">
    <property type="term" value="C:nucleolus"/>
    <property type="evidence" value="ECO:0007669"/>
    <property type="project" value="UniProtKB-SubCell"/>
</dbReference>
<dbReference type="Gene3D" id="3.90.79.10">
    <property type="entry name" value="Nucleoside Triphosphate Pyrophosphohydrolase"/>
    <property type="match status" value="1"/>
</dbReference>
<dbReference type="EMBL" id="VSRR010000118">
    <property type="protein sequence ID" value="MPC10458.1"/>
    <property type="molecule type" value="Genomic_DNA"/>
</dbReference>
<organism evidence="19 20">
    <name type="scientific">Portunus trituberculatus</name>
    <name type="common">Swimming crab</name>
    <name type="synonym">Neptunus trituberculatus</name>
    <dbReference type="NCBI Taxonomy" id="210409"/>
    <lineage>
        <taxon>Eukaryota</taxon>
        <taxon>Metazoa</taxon>
        <taxon>Ecdysozoa</taxon>
        <taxon>Arthropoda</taxon>
        <taxon>Crustacea</taxon>
        <taxon>Multicrustacea</taxon>
        <taxon>Malacostraca</taxon>
        <taxon>Eumalacostraca</taxon>
        <taxon>Eucarida</taxon>
        <taxon>Decapoda</taxon>
        <taxon>Pleocyemata</taxon>
        <taxon>Brachyura</taxon>
        <taxon>Eubrachyura</taxon>
        <taxon>Portunoidea</taxon>
        <taxon>Portunidae</taxon>
        <taxon>Portuninae</taxon>
        <taxon>Portunus</taxon>
    </lineage>
</organism>
<reference evidence="19 20" key="1">
    <citation type="submission" date="2019-05" db="EMBL/GenBank/DDBJ databases">
        <title>Another draft genome of Portunus trituberculatus and its Hox gene families provides insights of decapod evolution.</title>
        <authorList>
            <person name="Jeong J.-H."/>
            <person name="Song I."/>
            <person name="Kim S."/>
            <person name="Choi T."/>
            <person name="Kim D."/>
            <person name="Ryu S."/>
            <person name="Kim W."/>
        </authorList>
    </citation>
    <scope>NUCLEOTIDE SEQUENCE [LARGE SCALE GENOMIC DNA]</scope>
    <source>
        <tissue evidence="19">Muscle</tissue>
    </source>
</reference>
<dbReference type="GO" id="GO:0030515">
    <property type="term" value="F:snoRNA binding"/>
    <property type="evidence" value="ECO:0007669"/>
    <property type="project" value="TreeGrafter"/>
</dbReference>
<keyword evidence="4" id="KW-0378">Hydrolase</keyword>
<comment type="caution">
    <text evidence="19">The sequence shown here is derived from an EMBL/GenBank/DDBJ whole genome shotgun (WGS) entry which is preliminary data.</text>
</comment>
<dbReference type="AlphaFoldDB" id="A0A5B7CN29"/>
<comment type="cofactor">
    <cofactor evidence="1">
        <name>Co(2+)</name>
        <dbReference type="ChEBI" id="CHEBI:48828"/>
    </cofactor>
</comment>
<evidence type="ECO:0000256" key="12">
    <source>
        <dbReference type="ARBA" id="ARBA00041656"/>
    </source>
</evidence>
<keyword evidence="20" id="KW-1185">Reference proteome</keyword>
<evidence type="ECO:0000256" key="10">
    <source>
        <dbReference type="ARBA" id="ARBA00039871"/>
    </source>
</evidence>
<evidence type="ECO:0000256" key="9">
    <source>
        <dbReference type="ARBA" id="ARBA00038899"/>
    </source>
</evidence>
<evidence type="ECO:0000256" key="14">
    <source>
        <dbReference type="ARBA" id="ARBA00043162"/>
    </source>
</evidence>
<dbReference type="GO" id="GO:0140933">
    <property type="term" value="F:5'-(N(7)-methylguanosine 5'-triphospho)-[mRNA] hydrolase activity"/>
    <property type="evidence" value="ECO:0007669"/>
    <property type="project" value="UniProtKB-EC"/>
</dbReference>
<dbReference type="PANTHER" id="PTHR31699">
    <property type="entry name" value="NUDIX T16 FAMILY MEMBER"/>
    <property type="match status" value="1"/>
</dbReference>
<dbReference type="GO" id="GO:0006402">
    <property type="term" value="P:mRNA catabolic process"/>
    <property type="evidence" value="ECO:0007669"/>
    <property type="project" value="TreeGrafter"/>
</dbReference>
<dbReference type="InterPro" id="IPR020084">
    <property type="entry name" value="NUDIX_hydrolase_CS"/>
</dbReference>
<evidence type="ECO:0000256" key="17">
    <source>
        <dbReference type="ARBA" id="ARBA00048945"/>
    </source>
</evidence>
<dbReference type="GO" id="GO:0016077">
    <property type="term" value="P:sno(s)RNA catabolic process"/>
    <property type="evidence" value="ECO:0007669"/>
    <property type="project" value="TreeGrafter"/>
</dbReference>
<comment type="similarity">
    <text evidence="8">Belongs to the Nudix hydrolase family. NUDT16 subfamily.</text>
</comment>
<evidence type="ECO:0000256" key="16">
    <source>
        <dbReference type="ARBA" id="ARBA00047875"/>
    </source>
</evidence>
<dbReference type="OrthoDB" id="5950381at2759"/>
<dbReference type="GO" id="GO:0005654">
    <property type="term" value="C:nucleoplasm"/>
    <property type="evidence" value="ECO:0007669"/>
    <property type="project" value="UniProtKB-SubCell"/>
</dbReference>
<evidence type="ECO:0000256" key="2">
    <source>
        <dbReference type="ARBA" id="ARBA00004604"/>
    </source>
</evidence>
<evidence type="ECO:0000256" key="15">
    <source>
        <dbReference type="ARBA" id="ARBA00047661"/>
    </source>
</evidence>
<proteinExistence type="inferred from homology"/>
<dbReference type="InterPro" id="IPR054754">
    <property type="entry name" value="NudT16"/>
</dbReference>
<accession>A0A5B7CN29</accession>
<comment type="catalytic activity">
    <reaction evidence="16">
        <text>IDP + H2O = IMP + phosphate + H(+)</text>
        <dbReference type="Rhea" id="RHEA:35207"/>
        <dbReference type="ChEBI" id="CHEBI:15377"/>
        <dbReference type="ChEBI" id="CHEBI:15378"/>
        <dbReference type="ChEBI" id="CHEBI:43474"/>
        <dbReference type="ChEBI" id="CHEBI:58053"/>
        <dbReference type="ChEBI" id="CHEBI:58280"/>
        <dbReference type="EC" id="3.6.1.64"/>
    </reaction>
    <physiologicalReaction direction="left-to-right" evidence="16">
        <dbReference type="Rhea" id="RHEA:35208"/>
    </physiologicalReaction>
</comment>
<evidence type="ECO:0000256" key="1">
    <source>
        <dbReference type="ARBA" id="ARBA00001941"/>
    </source>
</evidence>
<dbReference type="GO" id="GO:1990003">
    <property type="term" value="F:IDP phosphatase activity"/>
    <property type="evidence" value="ECO:0007669"/>
    <property type="project" value="UniProtKB-EC"/>
</dbReference>
<protein>
    <recommendedName>
        <fullName evidence="10">U8 snoRNA-decapping enzyme</fullName>
        <ecNumber evidence="9">3.6.1.64</ecNumber>
    </recommendedName>
    <alternativeName>
        <fullName evidence="13">IDP phosphatase</fullName>
    </alternativeName>
    <alternativeName>
        <fullName evidence="11">Inosine diphosphate phosphatase</fullName>
    </alternativeName>
    <alternativeName>
        <fullName evidence="12">Nucleoside diphosphate-linked moiety X motif 16</fullName>
    </alternativeName>
    <alternativeName>
        <fullName evidence="14">m7GpppN-mRNA hydrolase</fullName>
    </alternativeName>
</protein>
<evidence type="ECO:0000256" key="8">
    <source>
        <dbReference type="ARBA" id="ARBA00038173"/>
    </source>
</evidence>
<keyword evidence="5" id="KW-0694">RNA-binding</keyword>
<dbReference type="InterPro" id="IPR000086">
    <property type="entry name" value="NUDIX_hydrolase_dom"/>
</dbReference>
<sequence length="222" mass="25222">MSVDSAPRDFPIPEIPSCLQLRTVTKGLIPLAESKKLDNYRMGAHVCLWARQEGRSMFGEYRAAVMMQLRFDGTFGFPGGLVDKGEDMMEGLNRELMEEIGWDPSAHPVTWSDYYSTQVAGDRKLVLHFFIKEVTLEQFIALEKSCLQSRDYGKEVMGSIRVPLYTMDNMYNGLPAFLNNKFAGTSKQQLLLALHHSKLLTEHEISDVILKSQNLKLAPNRF</sequence>
<comment type="subcellular location">
    <subcellularLocation>
        <location evidence="2">Nucleus</location>
        <location evidence="2">Nucleolus</location>
    </subcellularLocation>
    <subcellularLocation>
        <location evidence="3">Nucleus</location>
        <location evidence="3">Nucleoplasm</location>
    </subcellularLocation>
</comment>
<evidence type="ECO:0000256" key="7">
    <source>
        <dbReference type="ARBA" id="ARBA00023242"/>
    </source>
</evidence>
<keyword evidence="7" id="KW-0539">Nucleus</keyword>
<evidence type="ECO:0000256" key="4">
    <source>
        <dbReference type="ARBA" id="ARBA00022801"/>
    </source>
</evidence>
<dbReference type="GO" id="GO:0009117">
    <property type="term" value="P:nucleotide metabolic process"/>
    <property type="evidence" value="ECO:0007669"/>
    <property type="project" value="UniProtKB-KW"/>
</dbReference>
<evidence type="ECO:0000256" key="11">
    <source>
        <dbReference type="ARBA" id="ARBA00041450"/>
    </source>
</evidence>
<name>A0A5B7CN29_PORTR</name>
<keyword evidence="6" id="KW-0546">Nucleotide metabolism</keyword>
<evidence type="ECO:0000256" key="6">
    <source>
        <dbReference type="ARBA" id="ARBA00023080"/>
    </source>
</evidence>
<dbReference type="PROSITE" id="PS51462">
    <property type="entry name" value="NUDIX"/>
    <property type="match status" value="1"/>
</dbReference>
<feature type="domain" description="Nudix hydrolase" evidence="18">
    <location>
        <begin position="39"/>
        <end position="190"/>
    </location>
</feature>
<evidence type="ECO:0000256" key="3">
    <source>
        <dbReference type="ARBA" id="ARBA00004642"/>
    </source>
</evidence>
<dbReference type="Pfam" id="PF22327">
    <property type="entry name" value="Nudt16-like"/>
    <property type="match status" value="1"/>
</dbReference>
<evidence type="ECO:0000256" key="13">
    <source>
        <dbReference type="ARBA" id="ARBA00042015"/>
    </source>
</evidence>
<evidence type="ECO:0000313" key="20">
    <source>
        <dbReference type="Proteomes" id="UP000324222"/>
    </source>
</evidence>
<dbReference type="SUPFAM" id="SSF55811">
    <property type="entry name" value="Nudix"/>
    <property type="match status" value="1"/>
</dbReference>
<evidence type="ECO:0000259" key="18">
    <source>
        <dbReference type="PROSITE" id="PS51462"/>
    </source>
</evidence>
<gene>
    <name evidence="19" type="primary">Nudt16_1</name>
    <name evidence="19" type="ORF">E2C01_003094</name>
</gene>
<dbReference type="GO" id="GO:1990174">
    <property type="term" value="F:phosphodiesterase decapping endonuclease activity"/>
    <property type="evidence" value="ECO:0007669"/>
    <property type="project" value="TreeGrafter"/>
</dbReference>